<evidence type="ECO:0000256" key="1">
    <source>
        <dbReference type="SAM" id="MobiDB-lite"/>
    </source>
</evidence>
<dbReference type="Gene3D" id="2.30.42.10">
    <property type="match status" value="1"/>
</dbReference>
<feature type="region of interest" description="Disordered" evidence="1">
    <location>
        <begin position="662"/>
        <end position="726"/>
    </location>
</feature>
<feature type="compositionally biased region" description="Basic and acidic residues" evidence="1">
    <location>
        <begin position="424"/>
        <end position="433"/>
    </location>
</feature>
<dbReference type="SUPFAM" id="SSF50156">
    <property type="entry name" value="PDZ domain-like"/>
    <property type="match status" value="1"/>
</dbReference>
<dbReference type="PROSITE" id="PS50106">
    <property type="entry name" value="PDZ"/>
    <property type="match status" value="1"/>
</dbReference>
<dbReference type="PANTHER" id="PTHR15545:SF8">
    <property type="entry name" value="SLO-INTERACTING PROTEIN 1"/>
    <property type="match status" value="1"/>
</dbReference>
<feature type="region of interest" description="Disordered" evidence="1">
    <location>
        <begin position="411"/>
        <end position="433"/>
    </location>
</feature>
<sequence length="842" mass="95608">MHYYEDLIRSKPIIKRAVAKWLELPRRKLGAPTPERLRCPVTVNGRDLSQASHEEAVEAFRTAEEPIVVEVLRRVNKNKMKTRSTPTMVSIGTQTEEDIYGYNRPPTPPPSFYPFPYSGLMEPSSRRPLMFSQSTDNMGLTDIEMAQVDYDDPYYDERQYEVEYEEVVLQRMSEADKLGLTLCYGPTEDGITDIFIGEVDPYSVAAKDGRIREGDQIVQINGVDVHSRDQAIKLFSDRGSDITLLLARPQMQFHEQDVCLFQFDDGFMEEHNVVLDGLQMDILEKHHHDNMQIMASMLSRGHHFDEEGATTDTGTTENSSNKHEKDSGVGRTDESTKNDESSEQDVFDNESMMGTRKSGSSKGSHSYNGDVCEQNYSNDSFVSNGDVSYEIPDNDVNNKFREVLEKRCDTNNLNRVNSPRKDRKSSESTESSIDKELAQLNREMEGIQIECQEMVNNHAQKGQKDAVKCEREVYKTQRSVPRMGTRIDKAKAGMSPGPDSSDSLGRRDTPPTPKMGPSRFGGKVADRDGSVSTSAYNTGESCRSTPLTLELNPTSDEGDRGFKNSMLCLATTGTSTTSPLPSHSDTEKQTQTPARSQDCSSDENYMTIAEVVEINKKNDSVKPQMNSGESLQDLYMQYADVMYTNRANLEHTIQIQQKLFQQQLDQKTPHRRRQSSSPGAKNGSSVSGYQSPNISQQTQKGNEQTPPDSGQSQMEWVVKRRPDGTRYITRRQVKSKMLKERAKKISEERCGMTTDDDAMSELKTGRYWTKEERKRHLEKARDYKRRREMMARAKMETVKEADEKKDIVELSHRKMNKHKGKKVLDDFTTVQEMMAHGDEMNT</sequence>
<dbReference type="InterPro" id="IPR036034">
    <property type="entry name" value="PDZ_sf"/>
</dbReference>
<feature type="compositionally biased region" description="Low complexity" evidence="1">
    <location>
        <begin position="571"/>
        <end position="583"/>
    </location>
</feature>
<dbReference type="InterPro" id="IPR041489">
    <property type="entry name" value="PDZ_6"/>
</dbReference>
<feature type="compositionally biased region" description="Polar residues" evidence="1">
    <location>
        <begin position="589"/>
        <end position="603"/>
    </location>
</feature>
<feature type="compositionally biased region" description="Basic and acidic residues" evidence="1">
    <location>
        <begin position="320"/>
        <end position="340"/>
    </location>
</feature>
<feature type="compositionally biased region" description="Polar residues" evidence="1">
    <location>
        <begin position="675"/>
        <end position="714"/>
    </location>
</feature>
<reference evidence="3" key="1">
    <citation type="submission" date="2022-11" db="EMBL/GenBank/DDBJ databases">
        <title>Centuries of genome instability and evolution in soft-shell clam transmissible cancer (bioRxiv).</title>
        <authorList>
            <person name="Hart S.F.M."/>
            <person name="Yonemitsu M.A."/>
            <person name="Giersch R.M."/>
            <person name="Beal B.F."/>
            <person name="Arriagada G."/>
            <person name="Davis B.W."/>
            <person name="Ostrander E.A."/>
            <person name="Goff S.P."/>
            <person name="Metzger M.J."/>
        </authorList>
    </citation>
    <scope>NUCLEOTIDE SEQUENCE</scope>
    <source>
        <strain evidence="3">MELC-2E11</strain>
        <tissue evidence="3">Siphon/mantle</tissue>
    </source>
</reference>
<dbReference type="EMBL" id="CP111025">
    <property type="protein sequence ID" value="WAR25608.1"/>
    <property type="molecule type" value="Genomic_DNA"/>
</dbReference>
<dbReference type="PANTHER" id="PTHR15545">
    <property type="entry name" value="PDZ DOMAIN CONTAINING RING FINGER PROTEIN 3, 4"/>
    <property type="match status" value="1"/>
</dbReference>
<proteinExistence type="predicted"/>
<gene>
    <name evidence="3" type="ORF">MAR_011312</name>
</gene>
<keyword evidence="4" id="KW-1185">Reference proteome</keyword>
<dbReference type="Proteomes" id="UP001164746">
    <property type="component" value="Chromosome 14"/>
</dbReference>
<name>A0ABY7FTR5_MYAAR</name>
<dbReference type="CDD" id="cd06716">
    <property type="entry name" value="PDZ2-PDZRN4-like"/>
    <property type="match status" value="1"/>
</dbReference>
<dbReference type="SMART" id="SM00228">
    <property type="entry name" value="PDZ"/>
    <property type="match status" value="1"/>
</dbReference>
<accession>A0ABY7FTR5</accession>
<evidence type="ECO:0000313" key="4">
    <source>
        <dbReference type="Proteomes" id="UP001164746"/>
    </source>
</evidence>
<feature type="compositionally biased region" description="Polar residues" evidence="1">
    <location>
        <begin position="357"/>
        <end position="367"/>
    </location>
</feature>
<dbReference type="InterPro" id="IPR051971">
    <property type="entry name" value="E3_ubiquitin-PDZ_ligase"/>
</dbReference>
<feature type="domain" description="PDZ" evidence="2">
    <location>
        <begin position="166"/>
        <end position="250"/>
    </location>
</feature>
<evidence type="ECO:0000259" key="2">
    <source>
        <dbReference type="PROSITE" id="PS50106"/>
    </source>
</evidence>
<protein>
    <submittedName>
        <fullName evidence="3">PZRN3-like protein</fullName>
    </submittedName>
</protein>
<dbReference type="Pfam" id="PF17820">
    <property type="entry name" value="PDZ_6"/>
    <property type="match status" value="1"/>
</dbReference>
<feature type="region of interest" description="Disordered" evidence="1">
    <location>
        <begin position="304"/>
        <end position="371"/>
    </location>
</feature>
<feature type="compositionally biased region" description="Polar residues" evidence="1">
    <location>
        <begin position="530"/>
        <end position="555"/>
    </location>
</feature>
<organism evidence="3 4">
    <name type="scientific">Mya arenaria</name>
    <name type="common">Soft-shell clam</name>
    <dbReference type="NCBI Taxonomy" id="6604"/>
    <lineage>
        <taxon>Eukaryota</taxon>
        <taxon>Metazoa</taxon>
        <taxon>Spiralia</taxon>
        <taxon>Lophotrochozoa</taxon>
        <taxon>Mollusca</taxon>
        <taxon>Bivalvia</taxon>
        <taxon>Autobranchia</taxon>
        <taxon>Heteroconchia</taxon>
        <taxon>Euheterodonta</taxon>
        <taxon>Imparidentia</taxon>
        <taxon>Neoheterodontei</taxon>
        <taxon>Myida</taxon>
        <taxon>Myoidea</taxon>
        <taxon>Myidae</taxon>
        <taxon>Mya</taxon>
    </lineage>
</organism>
<evidence type="ECO:0000313" key="3">
    <source>
        <dbReference type="EMBL" id="WAR25608.1"/>
    </source>
</evidence>
<dbReference type="InterPro" id="IPR001478">
    <property type="entry name" value="PDZ"/>
</dbReference>
<feature type="region of interest" description="Disordered" evidence="1">
    <location>
        <begin position="483"/>
        <end position="603"/>
    </location>
</feature>